<proteinExistence type="predicted"/>
<feature type="domain" description="HD Cas3-type" evidence="5">
    <location>
        <begin position="8"/>
        <end position="99"/>
    </location>
</feature>
<feature type="region of interest" description="Disordered" evidence="4">
    <location>
        <begin position="78"/>
        <end position="99"/>
    </location>
</feature>
<dbReference type="AlphaFoldDB" id="A0A7C5M1V4"/>
<sequence>MNALKSVRGKENEDLYTHLSKTGKASEEILKRMVISNEPLRILLNQYSINKEAIRDVIILHAYLHDLGKLDRNFQEEKNERGWDKPSSSPHALFSLPLA</sequence>
<name>A0A7C5M1V4_UNCW3</name>
<evidence type="ECO:0000313" key="6">
    <source>
        <dbReference type="EMBL" id="HHF58031.1"/>
    </source>
</evidence>
<dbReference type="Proteomes" id="UP000886014">
    <property type="component" value="Unassembled WGS sequence"/>
</dbReference>
<dbReference type="EMBL" id="DRTV01000096">
    <property type="protein sequence ID" value="HHF58031.1"/>
    <property type="molecule type" value="Genomic_DNA"/>
</dbReference>
<keyword evidence="3" id="KW-0051">Antiviral defense</keyword>
<evidence type="ECO:0000256" key="3">
    <source>
        <dbReference type="ARBA" id="ARBA00023118"/>
    </source>
</evidence>
<keyword evidence="1" id="KW-0479">Metal-binding</keyword>
<evidence type="ECO:0000256" key="1">
    <source>
        <dbReference type="ARBA" id="ARBA00022723"/>
    </source>
</evidence>
<reference evidence="6" key="1">
    <citation type="journal article" date="2020" name="mSystems">
        <title>Genome- and Community-Level Interaction Insights into Carbon Utilization and Element Cycling Functions of Hydrothermarchaeota in Hydrothermal Sediment.</title>
        <authorList>
            <person name="Zhou Z."/>
            <person name="Liu Y."/>
            <person name="Xu W."/>
            <person name="Pan J."/>
            <person name="Luo Z.H."/>
            <person name="Li M."/>
        </authorList>
    </citation>
    <scope>NUCLEOTIDE SEQUENCE [LARGE SCALE GENOMIC DNA]</scope>
    <source>
        <strain evidence="6">HyVt-94</strain>
    </source>
</reference>
<dbReference type="Gene3D" id="1.10.3210.30">
    <property type="match status" value="1"/>
</dbReference>
<evidence type="ECO:0000256" key="2">
    <source>
        <dbReference type="ARBA" id="ARBA00022801"/>
    </source>
</evidence>
<dbReference type="Pfam" id="PF18019">
    <property type="entry name" value="Cas3_HD"/>
    <property type="match status" value="1"/>
</dbReference>
<keyword evidence="2" id="KW-0378">Hydrolase</keyword>
<dbReference type="InterPro" id="IPR006483">
    <property type="entry name" value="CRISPR-assoc_Cas3_HD"/>
</dbReference>
<dbReference type="GO" id="GO:0016787">
    <property type="term" value="F:hydrolase activity"/>
    <property type="evidence" value="ECO:0007669"/>
    <property type="project" value="UniProtKB-KW"/>
</dbReference>
<evidence type="ECO:0000256" key="4">
    <source>
        <dbReference type="SAM" id="MobiDB-lite"/>
    </source>
</evidence>
<dbReference type="GO" id="GO:0046872">
    <property type="term" value="F:metal ion binding"/>
    <property type="evidence" value="ECO:0007669"/>
    <property type="project" value="UniProtKB-KW"/>
</dbReference>
<gene>
    <name evidence="6" type="ORF">ENL41_01240</name>
</gene>
<dbReference type="GO" id="GO:0051607">
    <property type="term" value="P:defense response to virus"/>
    <property type="evidence" value="ECO:0007669"/>
    <property type="project" value="UniProtKB-KW"/>
</dbReference>
<feature type="non-terminal residue" evidence="6">
    <location>
        <position position="99"/>
    </location>
</feature>
<dbReference type="InterPro" id="IPR038257">
    <property type="entry name" value="CRISPR-assoc_Cas3_HD_sf"/>
</dbReference>
<accession>A0A7C5M1V4</accession>
<evidence type="ECO:0000259" key="5">
    <source>
        <dbReference type="PROSITE" id="PS51643"/>
    </source>
</evidence>
<protein>
    <recommendedName>
        <fullName evidence="5">HD Cas3-type domain-containing protein</fullName>
    </recommendedName>
</protein>
<comment type="caution">
    <text evidence="6">The sequence shown here is derived from an EMBL/GenBank/DDBJ whole genome shotgun (WGS) entry which is preliminary data.</text>
</comment>
<organism evidence="6">
    <name type="scientific">candidate division WOR-3 bacterium</name>
    <dbReference type="NCBI Taxonomy" id="2052148"/>
    <lineage>
        <taxon>Bacteria</taxon>
        <taxon>Bacteria division WOR-3</taxon>
    </lineage>
</organism>
<dbReference type="PROSITE" id="PS51643">
    <property type="entry name" value="HD_CAS3"/>
    <property type="match status" value="1"/>
</dbReference>